<dbReference type="AlphaFoldDB" id="A0AA35U0Q0"/>
<feature type="region of interest" description="Disordered" evidence="1">
    <location>
        <begin position="69"/>
        <end position="96"/>
    </location>
</feature>
<evidence type="ECO:0000256" key="1">
    <source>
        <dbReference type="SAM" id="MobiDB-lite"/>
    </source>
</evidence>
<sequence>MSLQKRTLEAFKLLGVGGAARRLVGRAGKRTCEKLTPPFAGSTAFKTFQPIIFQKALNVVYVLSGTRAGRGEVGEGEGRRRGGGVEKEGGREKRRD</sequence>
<evidence type="ECO:0000313" key="3">
    <source>
        <dbReference type="Proteomes" id="UP001174909"/>
    </source>
</evidence>
<organism evidence="2 3">
    <name type="scientific">Geodia barretti</name>
    <name type="common">Barrett's horny sponge</name>
    <dbReference type="NCBI Taxonomy" id="519541"/>
    <lineage>
        <taxon>Eukaryota</taxon>
        <taxon>Metazoa</taxon>
        <taxon>Porifera</taxon>
        <taxon>Demospongiae</taxon>
        <taxon>Heteroscleromorpha</taxon>
        <taxon>Tetractinellida</taxon>
        <taxon>Astrophorina</taxon>
        <taxon>Geodiidae</taxon>
        <taxon>Geodia</taxon>
    </lineage>
</organism>
<keyword evidence="3" id="KW-1185">Reference proteome</keyword>
<gene>
    <name evidence="2" type="ORF">GBAR_LOCUS31219</name>
</gene>
<name>A0AA35U0Q0_GEOBA</name>
<dbReference type="Proteomes" id="UP001174909">
    <property type="component" value="Unassembled WGS sequence"/>
</dbReference>
<protein>
    <submittedName>
        <fullName evidence="2">Uncharacterized protein</fullName>
    </submittedName>
</protein>
<reference evidence="2" key="1">
    <citation type="submission" date="2023-03" db="EMBL/GenBank/DDBJ databases">
        <authorList>
            <person name="Steffen K."/>
            <person name="Cardenas P."/>
        </authorList>
    </citation>
    <scope>NUCLEOTIDE SEQUENCE</scope>
</reference>
<evidence type="ECO:0000313" key="2">
    <source>
        <dbReference type="EMBL" id="CAI8057274.1"/>
    </source>
</evidence>
<accession>A0AA35U0Q0</accession>
<proteinExistence type="predicted"/>
<comment type="caution">
    <text evidence="2">The sequence shown here is derived from an EMBL/GenBank/DDBJ whole genome shotgun (WGS) entry which is preliminary data.</text>
</comment>
<dbReference type="EMBL" id="CASHTH010004431">
    <property type="protein sequence ID" value="CAI8057274.1"/>
    <property type="molecule type" value="Genomic_DNA"/>
</dbReference>